<evidence type="ECO:0000313" key="8">
    <source>
        <dbReference type="Proteomes" id="UP001218895"/>
    </source>
</evidence>
<dbReference type="AlphaFoldDB" id="A0AAF0FLE0"/>
<sequence length="172" mass="19028">MKGISCLVVLILMLGFFMGVAGCMQNDSENTDSTPQLTDNSATEYTTNETLVAFVDSAVSYARENGKEKALAEFSNPNGSFVKGELYIYAYDFNGTTIAHPFNPEKIGVNRLDETDASGGLFIKDLRDMALNESGFVRFYYINPAHDRVVESKLGYVAKVDDDWWLGSGIYI</sequence>
<dbReference type="Gene3D" id="3.30.450.20">
    <property type="entry name" value="PAS domain"/>
    <property type="match status" value="1"/>
</dbReference>
<keyword evidence="2" id="KW-1003">Cell membrane</keyword>
<reference evidence="7" key="1">
    <citation type="submission" date="2022-01" db="EMBL/GenBank/DDBJ databases">
        <title>Complete genome of Methanomicrobium antiquum DSM 21220.</title>
        <authorList>
            <person name="Chen S.-C."/>
            <person name="You Y.-T."/>
            <person name="Zhou Y.-Z."/>
            <person name="Lai M.-C."/>
        </authorList>
    </citation>
    <scope>NUCLEOTIDE SEQUENCE</scope>
    <source>
        <strain evidence="7">DSM 21220</strain>
    </source>
</reference>
<dbReference type="GO" id="GO:0005886">
    <property type="term" value="C:plasma membrane"/>
    <property type="evidence" value="ECO:0007669"/>
    <property type="project" value="UniProtKB-SubCell"/>
</dbReference>
<evidence type="ECO:0000256" key="1">
    <source>
        <dbReference type="ARBA" id="ARBA00004651"/>
    </source>
</evidence>
<protein>
    <submittedName>
        <fullName evidence="7">Cache domain-containing protein</fullName>
    </submittedName>
</protein>
<keyword evidence="3" id="KW-0812">Transmembrane</keyword>
<evidence type="ECO:0000259" key="6">
    <source>
        <dbReference type="SMART" id="SM01049"/>
    </source>
</evidence>
<dbReference type="SMART" id="SM01049">
    <property type="entry name" value="Cache_2"/>
    <property type="match status" value="1"/>
</dbReference>
<feature type="domain" description="Single Cache" evidence="6">
    <location>
        <begin position="40"/>
        <end position="124"/>
    </location>
</feature>
<dbReference type="PROSITE" id="PS51257">
    <property type="entry name" value="PROKAR_LIPOPROTEIN"/>
    <property type="match status" value="1"/>
</dbReference>
<dbReference type="GeneID" id="79949950"/>
<dbReference type="InterPro" id="IPR033480">
    <property type="entry name" value="sCache_2"/>
</dbReference>
<evidence type="ECO:0000256" key="2">
    <source>
        <dbReference type="ARBA" id="ARBA00022475"/>
    </source>
</evidence>
<dbReference type="Proteomes" id="UP001218895">
    <property type="component" value="Chromosome"/>
</dbReference>
<keyword evidence="5" id="KW-0472">Membrane</keyword>
<dbReference type="EMBL" id="CP091092">
    <property type="protein sequence ID" value="WFN35737.1"/>
    <property type="molecule type" value="Genomic_DNA"/>
</dbReference>
<evidence type="ECO:0000256" key="5">
    <source>
        <dbReference type="ARBA" id="ARBA00023136"/>
    </source>
</evidence>
<comment type="subcellular location">
    <subcellularLocation>
        <location evidence="1">Cell membrane</location>
        <topology evidence="1">Multi-pass membrane protein</topology>
    </subcellularLocation>
</comment>
<evidence type="ECO:0000256" key="4">
    <source>
        <dbReference type="ARBA" id="ARBA00022989"/>
    </source>
</evidence>
<keyword evidence="4" id="KW-1133">Transmembrane helix</keyword>
<dbReference type="KEGG" id="manq:L1994_06090"/>
<accession>A0AAF0FLE0</accession>
<organism evidence="7 8">
    <name type="scientific">Methanomicrobium antiquum</name>
    <dbReference type="NCBI Taxonomy" id="487686"/>
    <lineage>
        <taxon>Archaea</taxon>
        <taxon>Methanobacteriati</taxon>
        <taxon>Methanobacteriota</taxon>
        <taxon>Stenosarchaea group</taxon>
        <taxon>Methanomicrobia</taxon>
        <taxon>Methanomicrobiales</taxon>
        <taxon>Methanomicrobiaceae</taxon>
        <taxon>Methanomicrobium</taxon>
    </lineage>
</organism>
<gene>
    <name evidence="7" type="ORF">L1994_06090</name>
</gene>
<keyword evidence="8" id="KW-1185">Reference proteome</keyword>
<name>A0AAF0FLE0_9EURY</name>
<dbReference type="Pfam" id="PF17200">
    <property type="entry name" value="sCache_2"/>
    <property type="match status" value="1"/>
</dbReference>
<dbReference type="RefSeq" id="WP_278098577.1">
    <property type="nucleotide sequence ID" value="NZ_CP091092.1"/>
</dbReference>
<proteinExistence type="predicted"/>
<evidence type="ECO:0000313" key="7">
    <source>
        <dbReference type="EMBL" id="WFN35737.1"/>
    </source>
</evidence>
<evidence type="ECO:0000256" key="3">
    <source>
        <dbReference type="ARBA" id="ARBA00022692"/>
    </source>
</evidence>